<evidence type="ECO:0008006" key="4">
    <source>
        <dbReference type="Google" id="ProtNLM"/>
    </source>
</evidence>
<dbReference type="AlphaFoldDB" id="A0A7K0DFV8"/>
<evidence type="ECO:0000313" key="2">
    <source>
        <dbReference type="EMBL" id="MQY24192.1"/>
    </source>
</evidence>
<protein>
    <recommendedName>
        <fullName evidence="4">Secreted protein</fullName>
    </recommendedName>
</protein>
<evidence type="ECO:0000313" key="3">
    <source>
        <dbReference type="Proteomes" id="UP000438448"/>
    </source>
</evidence>
<comment type="caution">
    <text evidence="2">The sequence shown here is derived from an EMBL/GenBank/DDBJ whole genome shotgun (WGS) entry which is preliminary data.</text>
</comment>
<keyword evidence="1" id="KW-0732">Signal</keyword>
<organism evidence="2 3">
    <name type="scientific">Nocardia macrotermitis</name>
    <dbReference type="NCBI Taxonomy" id="2585198"/>
    <lineage>
        <taxon>Bacteria</taxon>
        <taxon>Bacillati</taxon>
        <taxon>Actinomycetota</taxon>
        <taxon>Actinomycetes</taxon>
        <taxon>Mycobacteriales</taxon>
        <taxon>Nocardiaceae</taxon>
        <taxon>Nocardia</taxon>
    </lineage>
</organism>
<evidence type="ECO:0000256" key="1">
    <source>
        <dbReference type="SAM" id="SignalP"/>
    </source>
</evidence>
<accession>A0A7K0DFV8</accession>
<sequence>MKRVFLGAVAAALLGSGVAVAAPANADAGPCLLGSSNVGPRTCNKTDFNLSPVLTLGNGMCPGMLAAGGNSFDGPLAKYTEAEGASHSVLVRVSQGLSSEWGPQLLACDVTAVLDWHNLDTNASGTVARFVPASQRNSVTILVANTGRGRVHATLRTDHPNVPASIDVVVP</sequence>
<gene>
    <name evidence="2" type="ORF">NRB20_73260</name>
</gene>
<dbReference type="RefSeq" id="WP_227834204.1">
    <property type="nucleotide sequence ID" value="NZ_WEGK01000028.1"/>
</dbReference>
<proteinExistence type="predicted"/>
<reference evidence="2 3" key="1">
    <citation type="submission" date="2019-10" db="EMBL/GenBank/DDBJ databases">
        <title>Nocardia macrotermitis sp. nov. and Nocardia aurantia sp. nov., isolated from the gut of fungus growing-termite Macrotermes natalensis.</title>
        <authorList>
            <person name="Benndorf R."/>
            <person name="Schwitalla J."/>
            <person name="Martin K."/>
            <person name="De Beer W."/>
            <person name="Kaster A.-K."/>
            <person name="Vollmers J."/>
            <person name="Poulsen M."/>
            <person name="Beemelmanns C."/>
        </authorList>
    </citation>
    <scope>NUCLEOTIDE SEQUENCE [LARGE SCALE GENOMIC DNA]</scope>
    <source>
        <strain evidence="2 3">RB20</strain>
    </source>
</reference>
<name>A0A7K0DFV8_9NOCA</name>
<feature type="chain" id="PRO_5029740694" description="Secreted protein" evidence="1">
    <location>
        <begin position="22"/>
        <end position="171"/>
    </location>
</feature>
<dbReference type="Proteomes" id="UP000438448">
    <property type="component" value="Unassembled WGS sequence"/>
</dbReference>
<dbReference type="EMBL" id="WEGK01000028">
    <property type="protein sequence ID" value="MQY24192.1"/>
    <property type="molecule type" value="Genomic_DNA"/>
</dbReference>
<keyword evidence="3" id="KW-1185">Reference proteome</keyword>
<feature type="signal peptide" evidence="1">
    <location>
        <begin position="1"/>
        <end position="21"/>
    </location>
</feature>